<dbReference type="AlphaFoldDB" id="A0A9Q1CGV7"/>
<dbReference type="PROSITE" id="PS50294">
    <property type="entry name" value="WD_REPEATS_REGION"/>
    <property type="match status" value="1"/>
</dbReference>
<evidence type="ECO:0000256" key="1">
    <source>
        <dbReference type="ARBA" id="ARBA00009728"/>
    </source>
</evidence>
<dbReference type="GO" id="GO:0000347">
    <property type="term" value="C:THO complex"/>
    <property type="evidence" value="ECO:0007669"/>
    <property type="project" value="TreeGrafter"/>
</dbReference>
<keyword evidence="6" id="KW-1185">Reference proteome</keyword>
<dbReference type="InterPro" id="IPR015943">
    <property type="entry name" value="WD40/YVTN_repeat-like_dom_sf"/>
</dbReference>
<evidence type="ECO:0000256" key="4">
    <source>
        <dbReference type="PROSITE-ProRule" id="PRU00221"/>
    </source>
</evidence>
<evidence type="ECO:0000256" key="2">
    <source>
        <dbReference type="ARBA" id="ARBA00022574"/>
    </source>
</evidence>
<sequence>MFLTCQPRGITGMPESQRFMKEQVKSRDLLLQDEQIQEELRKQHMNVFAQCYTLDGKHVATGNNFGIVAIYNMTAALSSGANENSWKPAFKFKVFDGAVYTMVSTETFLICAGWGDIKAYKWTDVLSKDPKVVWILRVPHLDNLGGNETNAMVLNSKDQTLFSGGGDGVVYCWDLESGSVKTSFTGHKDYIQALSLFHNSDQLASAAEDGSVRIWDTRTPGEAVAMMEPYKNEECSKSSNERWLGCVQVSPSDDWLVCGGGPSLALWHLRSLSPTTIFDAPKCHPYAAHFYEDTVISAGSTPHVYHWNLSGSLKTQVPCSSNTVYNIAIHLDNRDNKVMCASGSSHKTDIYTNFGYRAFSLDFS</sequence>
<keyword evidence="2 4" id="KW-0853">WD repeat</keyword>
<evidence type="ECO:0000256" key="3">
    <source>
        <dbReference type="ARBA" id="ARBA00022737"/>
    </source>
</evidence>
<name>A0A9Q1CGV7_HOLLE</name>
<gene>
    <name evidence="5" type="ORF">HOLleu_11662</name>
</gene>
<dbReference type="GO" id="GO:0000346">
    <property type="term" value="C:transcription export complex"/>
    <property type="evidence" value="ECO:0007669"/>
    <property type="project" value="TreeGrafter"/>
</dbReference>
<dbReference type="PROSITE" id="PS50082">
    <property type="entry name" value="WD_REPEATS_2"/>
    <property type="match status" value="1"/>
</dbReference>
<dbReference type="PANTHER" id="PTHR44411:SF1">
    <property type="entry name" value="THO COMPLEX SUBUNIT 6 HOMOLOG"/>
    <property type="match status" value="1"/>
</dbReference>
<organism evidence="5 6">
    <name type="scientific">Holothuria leucospilota</name>
    <name type="common">Black long sea cucumber</name>
    <name type="synonym">Mertensiothuria leucospilota</name>
    <dbReference type="NCBI Taxonomy" id="206669"/>
    <lineage>
        <taxon>Eukaryota</taxon>
        <taxon>Metazoa</taxon>
        <taxon>Echinodermata</taxon>
        <taxon>Eleutherozoa</taxon>
        <taxon>Echinozoa</taxon>
        <taxon>Holothuroidea</taxon>
        <taxon>Aspidochirotacea</taxon>
        <taxon>Aspidochirotida</taxon>
        <taxon>Holothuriidae</taxon>
        <taxon>Holothuria</taxon>
    </lineage>
</organism>
<dbReference type="Proteomes" id="UP001152320">
    <property type="component" value="Chromosome 4"/>
</dbReference>
<dbReference type="InterPro" id="IPR001680">
    <property type="entry name" value="WD40_rpt"/>
</dbReference>
<dbReference type="SUPFAM" id="SSF50978">
    <property type="entry name" value="WD40 repeat-like"/>
    <property type="match status" value="1"/>
</dbReference>
<comment type="similarity">
    <text evidence="1">Belongs to the WD repeat THOC6 family.</text>
</comment>
<dbReference type="EMBL" id="JAIZAY010000004">
    <property type="protein sequence ID" value="KAJ8044254.1"/>
    <property type="molecule type" value="Genomic_DNA"/>
</dbReference>
<dbReference type="InterPro" id="IPR036322">
    <property type="entry name" value="WD40_repeat_dom_sf"/>
</dbReference>
<evidence type="ECO:0000313" key="5">
    <source>
        <dbReference type="EMBL" id="KAJ8044254.1"/>
    </source>
</evidence>
<protein>
    <submittedName>
        <fullName evidence="5">THO complex subunit 6-like</fullName>
    </submittedName>
</protein>
<dbReference type="InterPro" id="IPR042626">
    <property type="entry name" value="THOC6"/>
</dbReference>
<keyword evidence="3" id="KW-0677">Repeat</keyword>
<proteinExistence type="inferred from homology"/>
<reference evidence="5" key="1">
    <citation type="submission" date="2021-10" db="EMBL/GenBank/DDBJ databases">
        <title>Tropical sea cucumber genome reveals ecological adaptation and Cuvierian tubules defense mechanism.</title>
        <authorList>
            <person name="Chen T."/>
        </authorList>
    </citation>
    <scope>NUCLEOTIDE SEQUENCE</scope>
    <source>
        <strain evidence="5">Nanhai2018</strain>
        <tissue evidence="5">Muscle</tissue>
    </source>
</reference>
<dbReference type="Pfam" id="PF00400">
    <property type="entry name" value="WD40"/>
    <property type="match status" value="2"/>
</dbReference>
<dbReference type="GO" id="GO:0006406">
    <property type="term" value="P:mRNA export from nucleus"/>
    <property type="evidence" value="ECO:0007669"/>
    <property type="project" value="TreeGrafter"/>
</dbReference>
<dbReference type="Gene3D" id="2.130.10.10">
    <property type="entry name" value="YVTN repeat-like/Quinoprotein amine dehydrogenase"/>
    <property type="match status" value="2"/>
</dbReference>
<evidence type="ECO:0000313" key="6">
    <source>
        <dbReference type="Proteomes" id="UP001152320"/>
    </source>
</evidence>
<accession>A0A9Q1CGV7</accession>
<dbReference type="PROSITE" id="PS00678">
    <property type="entry name" value="WD_REPEATS_1"/>
    <property type="match status" value="1"/>
</dbReference>
<dbReference type="OrthoDB" id="273067at2759"/>
<dbReference type="PANTHER" id="PTHR44411">
    <property type="entry name" value="THO COMPLEX SUBUNIT 6 HOMOLOG"/>
    <property type="match status" value="1"/>
</dbReference>
<dbReference type="InterPro" id="IPR019775">
    <property type="entry name" value="WD40_repeat_CS"/>
</dbReference>
<feature type="repeat" description="WD" evidence="4">
    <location>
        <begin position="184"/>
        <end position="225"/>
    </location>
</feature>
<comment type="caution">
    <text evidence="5">The sequence shown here is derived from an EMBL/GenBank/DDBJ whole genome shotgun (WGS) entry which is preliminary data.</text>
</comment>
<dbReference type="SMART" id="SM00320">
    <property type="entry name" value="WD40"/>
    <property type="match status" value="4"/>
</dbReference>